<feature type="binding site" evidence="9">
    <location>
        <position position="18"/>
    </location>
    <ligand>
        <name>ATP</name>
        <dbReference type="ChEBI" id="CHEBI:30616"/>
    </ligand>
</feature>
<protein>
    <recommendedName>
        <fullName evidence="9">Phosphopantetheine adenylyltransferase</fullName>
        <ecNumber evidence="9">2.7.7.3</ecNumber>
    </recommendedName>
    <alternativeName>
        <fullName evidence="9">Dephospho-CoA pyrophosphorylase</fullName>
    </alternativeName>
    <alternativeName>
        <fullName evidence="9">Pantetheine-phosphate adenylyltransferase</fullName>
        <shortName evidence="9">PPAT</shortName>
    </alternativeName>
</protein>
<dbReference type="AlphaFoldDB" id="A0A4Q5L6G4"/>
<dbReference type="InterPro" id="IPR001980">
    <property type="entry name" value="PPAT"/>
</dbReference>
<feature type="binding site" evidence="9">
    <location>
        <position position="99"/>
    </location>
    <ligand>
        <name>ATP</name>
        <dbReference type="ChEBI" id="CHEBI:30616"/>
    </ligand>
</feature>
<dbReference type="GO" id="GO:0015937">
    <property type="term" value="P:coenzyme A biosynthetic process"/>
    <property type="evidence" value="ECO:0007669"/>
    <property type="project" value="UniProtKB-UniRule"/>
</dbReference>
<dbReference type="Proteomes" id="UP000294155">
    <property type="component" value="Unassembled WGS sequence"/>
</dbReference>
<dbReference type="Gene3D" id="3.40.50.620">
    <property type="entry name" value="HUPs"/>
    <property type="match status" value="1"/>
</dbReference>
<keyword evidence="7 9" id="KW-0173">Coenzyme A biosynthesis</keyword>
<comment type="subcellular location">
    <subcellularLocation>
        <location evidence="9">Cytoplasm</location>
    </subcellularLocation>
</comment>
<keyword evidence="6 9" id="KW-0460">Magnesium</keyword>
<dbReference type="OrthoDB" id="9806661at2"/>
<reference evidence="12 13" key="1">
    <citation type="submission" date="2019-02" db="EMBL/GenBank/DDBJ databases">
        <title>Bacterial novel species isolated from soil.</title>
        <authorList>
            <person name="Jung H.-Y."/>
        </authorList>
    </citation>
    <scope>NUCLEOTIDE SEQUENCE [LARGE SCALE GENOMIC DNA]</scope>
    <source>
        <strain evidence="12 13">1-3-3-3</strain>
    </source>
</reference>
<dbReference type="GO" id="GO:0005737">
    <property type="term" value="C:cytoplasm"/>
    <property type="evidence" value="ECO:0007669"/>
    <property type="project" value="UniProtKB-SubCell"/>
</dbReference>
<keyword evidence="3 9" id="KW-0548">Nucleotidyltransferase</keyword>
<feature type="binding site" evidence="9">
    <location>
        <position position="88"/>
    </location>
    <ligand>
        <name>substrate</name>
    </ligand>
</feature>
<evidence type="ECO:0000256" key="7">
    <source>
        <dbReference type="ARBA" id="ARBA00022993"/>
    </source>
</evidence>
<evidence type="ECO:0000313" key="12">
    <source>
        <dbReference type="EMBL" id="RYU74779.1"/>
    </source>
</evidence>
<evidence type="ECO:0000256" key="2">
    <source>
        <dbReference type="ARBA" id="ARBA00022679"/>
    </source>
</evidence>
<evidence type="ECO:0000256" key="5">
    <source>
        <dbReference type="ARBA" id="ARBA00022840"/>
    </source>
</evidence>
<comment type="catalytic activity">
    <reaction evidence="8 9">
        <text>(R)-4'-phosphopantetheine + ATP + H(+) = 3'-dephospho-CoA + diphosphate</text>
        <dbReference type="Rhea" id="RHEA:19801"/>
        <dbReference type="ChEBI" id="CHEBI:15378"/>
        <dbReference type="ChEBI" id="CHEBI:30616"/>
        <dbReference type="ChEBI" id="CHEBI:33019"/>
        <dbReference type="ChEBI" id="CHEBI:57328"/>
        <dbReference type="ChEBI" id="CHEBI:61723"/>
        <dbReference type="EC" id="2.7.7.3"/>
    </reaction>
</comment>
<feature type="binding site" evidence="9">
    <location>
        <position position="74"/>
    </location>
    <ligand>
        <name>substrate</name>
    </ligand>
</feature>
<evidence type="ECO:0000256" key="1">
    <source>
        <dbReference type="ARBA" id="ARBA00022490"/>
    </source>
</evidence>
<comment type="subunit">
    <text evidence="9">Homohexamer.</text>
</comment>
<dbReference type="PRINTS" id="PR01020">
    <property type="entry name" value="LPSBIOSNTHSS"/>
</dbReference>
<keyword evidence="1 9" id="KW-0963">Cytoplasm</keyword>
<evidence type="ECO:0000256" key="3">
    <source>
        <dbReference type="ARBA" id="ARBA00022695"/>
    </source>
</evidence>
<comment type="function">
    <text evidence="9">Reversibly transfers an adenylyl group from ATP to 4'-phosphopantetheine, yielding dephospho-CoA (dPCoA) and pyrophosphate.</text>
</comment>
<feature type="site" description="Transition state stabilizer" evidence="9">
    <location>
        <position position="18"/>
    </location>
</feature>
<evidence type="ECO:0000256" key="10">
    <source>
        <dbReference type="SAM" id="MobiDB-lite"/>
    </source>
</evidence>
<feature type="binding site" evidence="9">
    <location>
        <position position="10"/>
    </location>
    <ligand>
        <name>substrate</name>
    </ligand>
</feature>
<dbReference type="GO" id="GO:0004595">
    <property type="term" value="F:pantetheine-phosphate adenylyltransferase activity"/>
    <property type="evidence" value="ECO:0007669"/>
    <property type="project" value="UniProtKB-UniRule"/>
</dbReference>
<proteinExistence type="inferred from homology"/>
<evidence type="ECO:0000256" key="6">
    <source>
        <dbReference type="ARBA" id="ARBA00022842"/>
    </source>
</evidence>
<dbReference type="PANTHER" id="PTHR21342:SF1">
    <property type="entry name" value="PHOSPHOPANTETHEINE ADENYLYLTRANSFERASE"/>
    <property type="match status" value="1"/>
</dbReference>
<dbReference type="NCBIfam" id="TIGR00125">
    <property type="entry name" value="cyt_tran_rel"/>
    <property type="match status" value="1"/>
</dbReference>
<feature type="domain" description="Cytidyltransferase-like" evidence="11">
    <location>
        <begin position="6"/>
        <end position="134"/>
    </location>
</feature>
<dbReference type="SUPFAM" id="SSF52374">
    <property type="entry name" value="Nucleotidylyl transferase"/>
    <property type="match status" value="1"/>
</dbReference>
<comment type="similarity">
    <text evidence="9">Belongs to the bacterial CoaD family.</text>
</comment>
<dbReference type="UniPathway" id="UPA00241">
    <property type="reaction ID" value="UER00355"/>
</dbReference>
<evidence type="ECO:0000259" key="11">
    <source>
        <dbReference type="Pfam" id="PF01467"/>
    </source>
</evidence>
<keyword evidence="2 9" id="KW-0808">Transferase</keyword>
<dbReference type="EC" id="2.7.7.3" evidence="9"/>
<feature type="region of interest" description="Disordered" evidence="10">
    <location>
        <begin position="157"/>
        <end position="185"/>
    </location>
</feature>
<dbReference type="PANTHER" id="PTHR21342">
    <property type="entry name" value="PHOSPHOPANTETHEINE ADENYLYLTRANSFERASE"/>
    <property type="match status" value="1"/>
</dbReference>
<comment type="cofactor">
    <cofactor evidence="9">
        <name>Mg(2+)</name>
        <dbReference type="ChEBI" id="CHEBI:18420"/>
    </cofactor>
</comment>
<keyword evidence="5 9" id="KW-0067">ATP-binding</keyword>
<sequence>MKRIALFPGSFDPFTNGHLDVVRRGAVLFDEIIIAIGNNTSKNRYLPVEQMVGMIEEVFRNEPRVSVQAYKGLTADFARQVGARFLLRGLRNTTDFEYENTIAQANRHVNPELETVFLITSPALAAISSTIIREIHRFGGNVDDFVPFALPAPRSPPRLPLRRSSRVGPCFSGSPPRWARSETTP</sequence>
<feature type="binding site" evidence="9">
    <location>
        <begin position="89"/>
        <end position="91"/>
    </location>
    <ligand>
        <name>ATP</name>
        <dbReference type="ChEBI" id="CHEBI:30616"/>
    </ligand>
</feature>
<dbReference type="CDD" id="cd02163">
    <property type="entry name" value="PPAT"/>
    <property type="match status" value="1"/>
</dbReference>
<feature type="binding site" evidence="9">
    <location>
        <begin position="124"/>
        <end position="130"/>
    </location>
    <ligand>
        <name>ATP</name>
        <dbReference type="ChEBI" id="CHEBI:30616"/>
    </ligand>
</feature>
<evidence type="ECO:0000256" key="4">
    <source>
        <dbReference type="ARBA" id="ARBA00022741"/>
    </source>
</evidence>
<keyword evidence="4 9" id="KW-0547">Nucleotide-binding</keyword>
<evidence type="ECO:0000313" key="13">
    <source>
        <dbReference type="Proteomes" id="UP000294155"/>
    </source>
</evidence>
<dbReference type="HAMAP" id="MF_00151">
    <property type="entry name" value="PPAT_bact"/>
    <property type="match status" value="1"/>
</dbReference>
<comment type="caution">
    <text evidence="12">The sequence shown here is derived from an EMBL/GenBank/DDBJ whole genome shotgun (WGS) entry which is preliminary data.</text>
</comment>
<comment type="pathway">
    <text evidence="9">Cofactor biosynthesis; coenzyme A biosynthesis; CoA from (R)-pantothenate: step 4/5.</text>
</comment>
<dbReference type="InterPro" id="IPR004821">
    <property type="entry name" value="Cyt_trans-like"/>
</dbReference>
<dbReference type="InterPro" id="IPR014729">
    <property type="entry name" value="Rossmann-like_a/b/a_fold"/>
</dbReference>
<dbReference type="Pfam" id="PF01467">
    <property type="entry name" value="CTP_transf_like"/>
    <property type="match status" value="1"/>
</dbReference>
<evidence type="ECO:0000256" key="8">
    <source>
        <dbReference type="ARBA" id="ARBA00029346"/>
    </source>
</evidence>
<feature type="binding site" evidence="9">
    <location>
        <begin position="10"/>
        <end position="11"/>
    </location>
    <ligand>
        <name>ATP</name>
        <dbReference type="ChEBI" id="CHEBI:30616"/>
    </ligand>
</feature>
<dbReference type="EMBL" id="SEWE01000075">
    <property type="protein sequence ID" value="RYU74779.1"/>
    <property type="molecule type" value="Genomic_DNA"/>
</dbReference>
<keyword evidence="13" id="KW-1185">Reference proteome</keyword>
<feature type="binding site" evidence="9">
    <location>
        <position position="42"/>
    </location>
    <ligand>
        <name>substrate</name>
    </ligand>
</feature>
<dbReference type="GO" id="GO:0005524">
    <property type="term" value="F:ATP binding"/>
    <property type="evidence" value="ECO:0007669"/>
    <property type="project" value="UniProtKB-KW"/>
</dbReference>
<accession>A0A4Q5L6G4</accession>
<name>A0A4Q5L6G4_9BACT</name>
<gene>
    <name evidence="9" type="primary">coaD</name>
    <name evidence="12" type="ORF">EWM57_20180</name>
</gene>
<organism evidence="12 13">
    <name type="scientific">Hymenobacter persicinus</name>
    <dbReference type="NCBI Taxonomy" id="2025506"/>
    <lineage>
        <taxon>Bacteria</taxon>
        <taxon>Pseudomonadati</taxon>
        <taxon>Bacteroidota</taxon>
        <taxon>Cytophagia</taxon>
        <taxon>Cytophagales</taxon>
        <taxon>Hymenobacteraceae</taxon>
        <taxon>Hymenobacter</taxon>
    </lineage>
</organism>
<dbReference type="NCBIfam" id="TIGR01510">
    <property type="entry name" value="coaD_prev_kdtB"/>
    <property type="match status" value="1"/>
</dbReference>
<evidence type="ECO:0000256" key="9">
    <source>
        <dbReference type="HAMAP-Rule" id="MF_00151"/>
    </source>
</evidence>